<proteinExistence type="predicted"/>
<name>A0A7Y0A1S0_9BURK</name>
<protein>
    <submittedName>
        <fullName evidence="1">Uncharacterized protein</fullName>
    </submittedName>
</protein>
<sequence>MNLREYLMRKYGPKNKALSTIEARAFGVPYPLQAGWLDEYGHLPLTKERARRILESFTSSTKRGGTHSHKESATAVLMAVIDGVPASDMRNLVPAGMKSNLYPNSDPVFVAMMLLEMAAGDLQPSEDSKSRCIYAAHSYLHLLKYGSHSWDEAKQFVTEVLIASRAKEAA</sequence>
<evidence type="ECO:0000313" key="2">
    <source>
        <dbReference type="Proteomes" id="UP000583127"/>
    </source>
</evidence>
<comment type="caution">
    <text evidence="1">The sequence shown here is derived from an EMBL/GenBank/DDBJ whole genome shotgun (WGS) entry which is preliminary data.</text>
</comment>
<accession>A0A7Y0A1S0</accession>
<dbReference type="RefSeq" id="WP_169501113.1">
    <property type="nucleotide sequence ID" value="NZ_JABBFZ010000027.1"/>
</dbReference>
<evidence type="ECO:0000313" key="1">
    <source>
        <dbReference type="EMBL" id="NML34926.1"/>
    </source>
</evidence>
<organism evidence="1 2">
    <name type="scientific">Paraburkholderia antibiotica</name>
    <dbReference type="NCBI Taxonomy" id="2728839"/>
    <lineage>
        <taxon>Bacteria</taxon>
        <taxon>Pseudomonadati</taxon>
        <taxon>Pseudomonadota</taxon>
        <taxon>Betaproteobacteria</taxon>
        <taxon>Burkholderiales</taxon>
        <taxon>Burkholderiaceae</taxon>
        <taxon>Paraburkholderia</taxon>
    </lineage>
</organism>
<dbReference type="AlphaFoldDB" id="A0A7Y0A1S0"/>
<dbReference type="EMBL" id="JABBFZ010000027">
    <property type="protein sequence ID" value="NML34926.1"/>
    <property type="molecule type" value="Genomic_DNA"/>
</dbReference>
<gene>
    <name evidence="1" type="ORF">HHL14_29395</name>
</gene>
<keyword evidence="2" id="KW-1185">Reference proteome</keyword>
<reference evidence="1 2" key="1">
    <citation type="submission" date="2020-04" db="EMBL/GenBank/DDBJ databases">
        <title>Paraburkholderia sp. G-4-1-8 isolated from soil.</title>
        <authorList>
            <person name="Dahal R.H."/>
        </authorList>
    </citation>
    <scope>NUCLEOTIDE SEQUENCE [LARGE SCALE GENOMIC DNA]</scope>
    <source>
        <strain evidence="1 2">G-4-1-8</strain>
    </source>
</reference>
<dbReference type="Proteomes" id="UP000583127">
    <property type="component" value="Unassembled WGS sequence"/>
</dbReference>